<accession>A0A0F7JUQ6</accession>
<evidence type="ECO:0000256" key="3">
    <source>
        <dbReference type="ARBA" id="ARBA00022755"/>
    </source>
</evidence>
<dbReference type="HAMAP" id="MF_01930">
    <property type="entry name" value="PurN"/>
    <property type="match status" value="1"/>
</dbReference>
<evidence type="ECO:0000256" key="2">
    <source>
        <dbReference type="ARBA" id="ARBA00022679"/>
    </source>
</evidence>
<dbReference type="CDD" id="cd08645">
    <property type="entry name" value="FMT_core_GART"/>
    <property type="match status" value="1"/>
</dbReference>
<feature type="binding site" evidence="6">
    <location>
        <begin position="94"/>
        <end position="97"/>
    </location>
    <ligand>
        <name>(6R)-10-formyltetrahydrofolate</name>
        <dbReference type="ChEBI" id="CHEBI:195366"/>
    </ligand>
</feature>
<dbReference type="Gene3D" id="3.40.50.170">
    <property type="entry name" value="Formyl transferase, N-terminal domain"/>
    <property type="match status" value="1"/>
</dbReference>
<keyword evidence="3 6" id="KW-0658">Purine biosynthesis</keyword>
<feature type="binding site" evidence="6">
    <location>
        <position position="111"/>
    </location>
    <ligand>
        <name>(6R)-10-formyltetrahydrofolate</name>
        <dbReference type="ChEBI" id="CHEBI:195366"/>
    </ligand>
</feature>
<dbReference type="GO" id="GO:0005829">
    <property type="term" value="C:cytosol"/>
    <property type="evidence" value="ECO:0007669"/>
    <property type="project" value="TreeGrafter"/>
</dbReference>
<sequence length="222" mass="24444">MTEQQKLPIVVLVSGSGSNLQAIIDAAAQDLPVEIRAVISNRADAYGLERAKRAAIPARLLDHTDYPDRESYDRALMALIDDYSPALVVLAGFMRILTPGFVNHYKERLLNIHPSLLPKYRGLHTHQRALEAGDPVHGASVHLVTEELDGGPVILQVRVPVEPDDDESTLAARVLTQEHLIYPLAIRWIAEGRLRVNDGTLELDGQALQGPVIMEFNQVTNG</sequence>
<protein>
    <recommendedName>
        <fullName evidence="6">Phosphoribosylglycinamide formyltransferase</fullName>
        <ecNumber evidence="6">2.1.2.2</ecNumber>
    </recommendedName>
    <alternativeName>
        <fullName evidence="6">5'-phosphoribosylglycinamide transformylase</fullName>
    </alternativeName>
    <alternativeName>
        <fullName evidence="6">GAR transformylase</fullName>
        <shortName evidence="6">GART</shortName>
    </alternativeName>
</protein>
<dbReference type="GO" id="GO:0004644">
    <property type="term" value="F:phosphoribosylglycinamide formyltransferase activity"/>
    <property type="evidence" value="ECO:0007669"/>
    <property type="project" value="UniProtKB-UniRule"/>
</dbReference>
<comment type="similarity">
    <text evidence="4 6">Belongs to the GART family.</text>
</comment>
<dbReference type="InterPro" id="IPR001555">
    <property type="entry name" value="GART_AS"/>
</dbReference>
<evidence type="ECO:0000256" key="6">
    <source>
        <dbReference type="HAMAP-Rule" id="MF_01930"/>
    </source>
</evidence>
<dbReference type="EC" id="2.1.2.2" evidence="6"/>
<dbReference type="PROSITE" id="PS00373">
    <property type="entry name" value="GART"/>
    <property type="match status" value="1"/>
</dbReference>
<dbReference type="PANTHER" id="PTHR43369:SF2">
    <property type="entry name" value="PHOSPHORIBOSYLGLYCINAMIDE FORMYLTRANSFERASE"/>
    <property type="match status" value="1"/>
</dbReference>
<name>A0A0F7JUQ6_9GAMM</name>
<evidence type="ECO:0000256" key="1">
    <source>
        <dbReference type="ARBA" id="ARBA00005054"/>
    </source>
</evidence>
<evidence type="ECO:0000256" key="5">
    <source>
        <dbReference type="ARBA" id="ARBA00047664"/>
    </source>
</evidence>
<feature type="site" description="Raises pKa of active site His" evidence="6">
    <location>
        <position position="149"/>
    </location>
</feature>
<keyword evidence="9" id="KW-1185">Reference proteome</keyword>
<dbReference type="InterPro" id="IPR002376">
    <property type="entry name" value="Formyl_transf_N"/>
</dbReference>
<comment type="catalytic activity">
    <reaction evidence="5 6">
        <text>N(1)-(5-phospho-beta-D-ribosyl)glycinamide + (6R)-10-formyltetrahydrofolate = N(2)-formyl-N(1)-(5-phospho-beta-D-ribosyl)glycinamide + (6S)-5,6,7,8-tetrahydrofolate + H(+)</text>
        <dbReference type="Rhea" id="RHEA:15053"/>
        <dbReference type="ChEBI" id="CHEBI:15378"/>
        <dbReference type="ChEBI" id="CHEBI:57453"/>
        <dbReference type="ChEBI" id="CHEBI:143788"/>
        <dbReference type="ChEBI" id="CHEBI:147286"/>
        <dbReference type="ChEBI" id="CHEBI:195366"/>
        <dbReference type="EC" id="2.1.2.2"/>
    </reaction>
</comment>
<organism evidence="8 9">
    <name type="scientific">Sedimenticola thiotaurini</name>
    <dbReference type="NCBI Taxonomy" id="1543721"/>
    <lineage>
        <taxon>Bacteria</taxon>
        <taxon>Pseudomonadati</taxon>
        <taxon>Pseudomonadota</taxon>
        <taxon>Gammaproteobacteria</taxon>
        <taxon>Chromatiales</taxon>
        <taxon>Sedimenticolaceae</taxon>
        <taxon>Sedimenticola</taxon>
    </lineage>
</organism>
<dbReference type="UniPathway" id="UPA00074">
    <property type="reaction ID" value="UER00126"/>
</dbReference>
<dbReference type="AlphaFoldDB" id="A0A0F7JUQ6"/>
<dbReference type="Proteomes" id="UP000034410">
    <property type="component" value="Chromosome"/>
</dbReference>
<gene>
    <name evidence="6" type="primary">purN</name>
    <name evidence="8" type="ORF">AAY24_08070</name>
</gene>
<comment type="pathway">
    <text evidence="1 6">Purine metabolism; IMP biosynthesis via de novo pathway; N(2)-formyl-N(1)-(5-phospho-D-ribosyl)glycinamide from N(1)-(5-phospho-D-ribosyl)glycinamide (10-formyl THF route): step 1/1.</text>
</comment>
<dbReference type="RefSeq" id="WP_046859246.1">
    <property type="nucleotide sequence ID" value="NZ_CP011412.1"/>
</dbReference>
<evidence type="ECO:0000313" key="8">
    <source>
        <dbReference type="EMBL" id="AKH20311.1"/>
    </source>
</evidence>
<evidence type="ECO:0000259" key="7">
    <source>
        <dbReference type="Pfam" id="PF00551"/>
    </source>
</evidence>
<dbReference type="InterPro" id="IPR036477">
    <property type="entry name" value="Formyl_transf_N_sf"/>
</dbReference>
<dbReference type="Pfam" id="PF00551">
    <property type="entry name" value="Formyl_trans_N"/>
    <property type="match status" value="1"/>
</dbReference>
<feature type="domain" description="Formyl transferase N-terminal" evidence="7">
    <location>
        <begin position="9"/>
        <end position="186"/>
    </location>
</feature>
<dbReference type="PATRIC" id="fig|1543721.4.peg.1670"/>
<evidence type="ECO:0000313" key="9">
    <source>
        <dbReference type="Proteomes" id="UP000034410"/>
    </source>
</evidence>
<dbReference type="InterPro" id="IPR004607">
    <property type="entry name" value="GART"/>
</dbReference>
<dbReference type="NCBIfam" id="TIGR00639">
    <property type="entry name" value="PurN"/>
    <property type="match status" value="1"/>
</dbReference>
<keyword evidence="2 6" id="KW-0808">Transferase</keyword>
<dbReference type="OrthoDB" id="9806170at2"/>
<dbReference type="PANTHER" id="PTHR43369">
    <property type="entry name" value="PHOSPHORIBOSYLGLYCINAMIDE FORMYLTRANSFERASE"/>
    <property type="match status" value="1"/>
</dbReference>
<dbReference type="GO" id="GO:0006189">
    <property type="term" value="P:'de novo' IMP biosynthetic process"/>
    <property type="evidence" value="ECO:0007669"/>
    <property type="project" value="UniProtKB-UniRule"/>
</dbReference>
<proteinExistence type="inferred from homology"/>
<reference evidence="8 9" key="1">
    <citation type="journal article" date="2015" name="Genome Announc.">
        <title>Complete Genome Sequence of Sedimenticola thiotaurini Strain SIP-G1, a Polyphosphate- and Polyhydroxyalkanoate-Accumulating Sulfur-Oxidizing Gammaproteobacterium Isolated from Salt Marsh Sediments.</title>
        <authorList>
            <person name="Flood B.E."/>
            <person name="Jones D.S."/>
            <person name="Bailey J.V."/>
        </authorList>
    </citation>
    <scope>NUCLEOTIDE SEQUENCE [LARGE SCALE GENOMIC DNA]</scope>
    <source>
        <strain evidence="8 9">SIP-G1</strain>
    </source>
</reference>
<comment type="function">
    <text evidence="6">Catalyzes the transfer of a formyl group from 10-formyltetrahydrofolate to 5-phospho-ribosyl-glycinamide (GAR), producing 5-phospho-ribosyl-N-formylglycinamide (FGAR) and tetrahydrofolate.</text>
</comment>
<dbReference type="KEGG" id="seds:AAY24_08070"/>
<dbReference type="EMBL" id="CP011412">
    <property type="protein sequence ID" value="AKH20311.1"/>
    <property type="molecule type" value="Genomic_DNA"/>
</dbReference>
<dbReference type="SUPFAM" id="SSF53328">
    <property type="entry name" value="Formyltransferase"/>
    <property type="match status" value="1"/>
</dbReference>
<evidence type="ECO:0000256" key="4">
    <source>
        <dbReference type="ARBA" id="ARBA00038440"/>
    </source>
</evidence>
<feature type="binding site" evidence="6">
    <location>
        <begin position="17"/>
        <end position="19"/>
    </location>
    <ligand>
        <name>N(1)-(5-phospho-beta-D-ribosyl)glycinamide</name>
        <dbReference type="ChEBI" id="CHEBI:143788"/>
    </ligand>
</feature>
<feature type="active site" description="Proton donor" evidence="6">
    <location>
        <position position="113"/>
    </location>
</feature>
<feature type="binding site" evidence="6">
    <location>
        <position position="69"/>
    </location>
    <ligand>
        <name>(6R)-10-formyltetrahydrofolate</name>
        <dbReference type="ChEBI" id="CHEBI:195366"/>
    </ligand>
</feature>